<dbReference type="Proteomes" id="UP000273001">
    <property type="component" value="Chromosome"/>
</dbReference>
<sequence length="454" mass="46328">MSPRRLRPDDWGWALRAGVESAALGWVLVVLLTVLVFLATSSLDATAALTTGDALRTGTALWSLGFGGSLGLSQADSGVLSLPLTGLTLAQAAWTWSCVRRADLRGPVSGAWTVVSAAVVAGLASLAGPPGSRTWPAVLGLTALTAVVVAVQLQRRGRGSQRLSAWWDRRPHWVSPGLSLARGAAVALAVLTAAVLVVALVSGAGRASRLHDTLAGGGIVSTVGLLVLQAGWLPTAGVWACSWLVGSGFSVGTGSMFSPERVAAGPVPSLPLLGLLPTAPVGRVGLYLPLVVTVAAMVVAWRRRHVLSALRVRYAVAASLLAGTVLALTTGVACLAASGSVGPGRMVDVGPQTGYTVLLVFLEVSVGLGATAVLTHPYTRTWATEAVSGTTQAASDARHRVEARLGSAVGSGRYRHAAHPSAPSRDHGRQERTPQTETAVGEPGEPGSGSGSPE</sequence>
<organism evidence="3 4">
    <name type="scientific">Actinomyces lilanjuaniae</name>
    <dbReference type="NCBI Taxonomy" id="2321394"/>
    <lineage>
        <taxon>Bacteria</taxon>
        <taxon>Bacillati</taxon>
        <taxon>Actinomycetota</taxon>
        <taxon>Actinomycetes</taxon>
        <taxon>Actinomycetales</taxon>
        <taxon>Actinomycetaceae</taxon>
        <taxon>Actinomyces</taxon>
    </lineage>
</organism>
<feature type="transmembrane region" description="Helical" evidence="2">
    <location>
        <begin position="179"/>
        <end position="201"/>
    </location>
</feature>
<feature type="transmembrane region" description="Helical" evidence="2">
    <location>
        <begin position="284"/>
        <end position="302"/>
    </location>
</feature>
<feature type="transmembrane region" description="Helical" evidence="2">
    <location>
        <begin position="353"/>
        <end position="374"/>
    </location>
</feature>
<feature type="transmembrane region" description="Helical" evidence="2">
    <location>
        <begin position="213"/>
        <end position="233"/>
    </location>
</feature>
<dbReference type="Pfam" id="PF19877">
    <property type="entry name" value="DUF6350"/>
    <property type="match status" value="1"/>
</dbReference>
<keyword evidence="2" id="KW-0472">Membrane</keyword>
<keyword evidence="2" id="KW-1133">Transmembrane helix</keyword>
<proteinExistence type="predicted"/>
<name>A0ABM6Z2E8_9ACTO</name>
<feature type="compositionally biased region" description="Basic and acidic residues" evidence="1">
    <location>
        <begin position="424"/>
        <end position="434"/>
    </location>
</feature>
<reference evidence="3 4" key="1">
    <citation type="submission" date="2018-09" db="EMBL/GenBank/DDBJ databases">
        <authorList>
            <person name="Li J."/>
        </authorList>
    </citation>
    <scope>NUCLEOTIDE SEQUENCE [LARGE SCALE GENOMIC DNA]</scope>
    <source>
        <strain evidence="3 4">2129</strain>
    </source>
</reference>
<feature type="compositionally biased region" description="Gly residues" evidence="1">
    <location>
        <begin position="444"/>
        <end position="454"/>
    </location>
</feature>
<feature type="transmembrane region" description="Helical" evidence="2">
    <location>
        <begin position="314"/>
        <end position="341"/>
    </location>
</feature>
<evidence type="ECO:0000313" key="4">
    <source>
        <dbReference type="Proteomes" id="UP000273001"/>
    </source>
</evidence>
<feature type="transmembrane region" description="Helical" evidence="2">
    <location>
        <begin position="79"/>
        <end position="99"/>
    </location>
</feature>
<evidence type="ECO:0000313" key="3">
    <source>
        <dbReference type="EMBL" id="AYD89434.1"/>
    </source>
</evidence>
<dbReference type="RefSeq" id="WP_120203954.1">
    <property type="nucleotide sequence ID" value="NZ_CP032514.1"/>
</dbReference>
<evidence type="ECO:0000256" key="2">
    <source>
        <dbReference type="SAM" id="Phobius"/>
    </source>
</evidence>
<feature type="transmembrane region" description="Helical" evidence="2">
    <location>
        <begin position="111"/>
        <end position="128"/>
    </location>
</feature>
<dbReference type="EMBL" id="CP032514">
    <property type="protein sequence ID" value="AYD89434.1"/>
    <property type="molecule type" value="Genomic_DNA"/>
</dbReference>
<gene>
    <name evidence="3" type="ORF">D5R93_04015</name>
</gene>
<feature type="region of interest" description="Disordered" evidence="1">
    <location>
        <begin position="406"/>
        <end position="454"/>
    </location>
</feature>
<accession>A0ABM6Z2E8</accession>
<protein>
    <recommendedName>
        <fullName evidence="5">Integral membrane protein</fullName>
    </recommendedName>
</protein>
<feature type="transmembrane region" description="Helical" evidence="2">
    <location>
        <begin position="21"/>
        <end position="40"/>
    </location>
</feature>
<dbReference type="InterPro" id="IPR045931">
    <property type="entry name" value="DUF6350"/>
</dbReference>
<evidence type="ECO:0000256" key="1">
    <source>
        <dbReference type="SAM" id="MobiDB-lite"/>
    </source>
</evidence>
<evidence type="ECO:0008006" key="5">
    <source>
        <dbReference type="Google" id="ProtNLM"/>
    </source>
</evidence>
<keyword evidence="4" id="KW-1185">Reference proteome</keyword>
<keyword evidence="2" id="KW-0812">Transmembrane</keyword>